<dbReference type="EC" id="2.3.1.234" evidence="8"/>
<dbReference type="InterPro" id="IPR022450">
    <property type="entry name" value="TsaD"/>
</dbReference>
<dbReference type="CDD" id="cd24133">
    <property type="entry name" value="ASKHA_NBD_TsaD_bac"/>
    <property type="match status" value="1"/>
</dbReference>
<evidence type="ECO:0000256" key="2">
    <source>
        <dbReference type="ARBA" id="ARBA00022679"/>
    </source>
</evidence>
<feature type="binding site" evidence="8">
    <location>
        <position position="197"/>
    </location>
    <ligand>
        <name>substrate</name>
    </ligand>
</feature>
<dbReference type="Pfam" id="PF00814">
    <property type="entry name" value="TsaD"/>
    <property type="match status" value="1"/>
</dbReference>
<feature type="binding site" evidence="8">
    <location>
        <position position="210"/>
    </location>
    <ligand>
        <name>substrate</name>
    </ligand>
</feature>
<comment type="cofactor">
    <cofactor evidence="8">
        <name>Fe(2+)</name>
        <dbReference type="ChEBI" id="CHEBI:29033"/>
    </cofactor>
    <text evidence="8">Binds 1 Fe(2+) ion per subunit.</text>
</comment>
<reference evidence="10 11" key="1">
    <citation type="submission" date="2016-11" db="EMBL/GenBank/DDBJ databases">
        <authorList>
            <person name="Jaros S."/>
            <person name="Januszkiewicz K."/>
            <person name="Wedrychowicz H."/>
        </authorList>
    </citation>
    <scope>NUCLEOTIDE SEQUENCE [LARGE SCALE GENOMIC DNA]</scope>
    <source>
        <strain evidence="10 11">DSM 26910</strain>
    </source>
</reference>
<dbReference type="AlphaFoldDB" id="A0A1M4TK02"/>
<keyword evidence="5 8" id="KW-0408">Iron</keyword>
<evidence type="ECO:0000313" key="11">
    <source>
        <dbReference type="Proteomes" id="UP000184164"/>
    </source>
</evidence>
<dbReference type="FunFam" id="3.30.420.40:FF:000012">
    <property type="entry name" value="tRNA N6-adenosine threonylcarbamoyltransferase"/>
    <property type="match status" value="1"/>
</dbReference>
<evidence type="ECO:0000256" key="3">
    <source>
        <dbReference type="ARBA" id="ARBA00022694"/>
    </source>
</evidence>
<evidence type="ECO:0000256" key="8">
    <source>
        <dbReference type="HAMAP-Rule" id="MF_01445"/>
    </source>
</evidence>
<dbReference type="GO" id="GO:0005506">
    <property type="term" value="F:iron ion binding"/>
    <property type="evidence" value="ECO:0007669"/>
    <property type="project" value="UniProtKB-UniRule"/>
</dbReference>
<evidence type="ECO:0000256" key="7">
    <source>
        <dbReference type="ARBA" id="ARBA00048117"/>
    </source>
</evidence>
<dbReference type="SUPFAM" id="SSF53067">
    <property type="entry name" value="Actin-like ATPase domain"/>
    <property type="match status" value="2"/>
</dbReference>
<feature type="domain" description="Gcp-like" evidence="9">
    <location>
        <begin position="50"/>
        <end position="339"/>
    </location>
</feature>
<feature type="binding site" evidence="8">
    <location>
        <begin position="164"/>
        <end position="168"/>
    </location>
    <ligand>
        <name>substrate</name>
    </ligand>
</feature>
<dbReference type="PRINTS" id="PR00789">
    <property type="entry name" value="OSIALOPTASE"/>
</dbReference>
<keyword evidence="1 8" id="KW-0963">Cytoplasm</keyword>
<accession>A0A1M4TK02</accession>
<evidence type="ECO:0000259" key="9">
    <source>
        <dbReference type="Pfam" id="PF00814"/>
    </source>
</evidence>
<dbReference type="Proteomes" id="UP000184164">
    <property type="component" value="Unassembled WGS sequence"/>
</dbReference>
<keyword evidence="11" id="KW-1185">Reference proteome</keyword>
<comment type="catalytic activity">
    <reaction evidence="7 8">
        <text>L-threonylcarbamoyladenylate + adenosine(37) in tRNA = N(6)-L-threonylcarbamoyladenosine(37) in tRNA + AMP + H(+)</text>
        <dbReference type="Rhea" id="RHEA:37059"/>
        <dbReference type="Rhea" id="RHEA-COMP:10162"/>
        <dbReference type="Rhea" id="RHEA-COMP:10163"/>
        <dbReference type="ChEBI" id="CHEBI:15378"/>
        <dbReference type="ChEBI" id="CHEBI:73682"/>
        <dbReference type="ChEBI" id="CHEBI:74411"/>
        <dbReference type="ChEBI" id="CHEBI:74418"/>
        <dbReference type="ChEBI" id="CHEBI:456215"/>
        <dbReference type="EC" id="2.3.1.234"/>
    </reaction>
</comment>
<comment type="similarity">
    <text evidence="8">Belongs to the KAE1 / TsaD family.</text>
</comment>
<evidence type="ECO:0000256" key="4">
    <source>
        <dbReference type="ARBA" id="ARBA00022723"/>
    </source>
</evidence>
<dbReference type="EMBL" id="FQUM01000001">
    <property type="protein sequence ID" value="SHE44819.1"/>
    <property type="molecule type" value="Genomic_DNA"/>
</dbReference>
<keyword evidence="4 8" id="KW-0479">Metal-binding</keyword>
<dbReference type="NCBIfam" id="TIGR03723">
    <property type="entry name" value="T6A_TsaD_YgjD"/>
    <property type="match status" value="1"/>
</dbReference>
<dbReference type="STRING" id="1484053.SAMN05444274_101383"/>
<evidence type="ECO:0000256" key="6">
    <source>
        <dbReference type="ARBA" id="ARBA00023315"/>
    </source>
</evidence>
<sequence length="364" mass="39651">MYLAKVALLMNNGKMNCEHITDKKNASITILGIESSCDDTSAAIIRDGVILSNVVAGQKVHEEYGGVVPELASRAHQQNIIPVVDRAIARAGISKNEISAVAFTRGPGLLGSLLVGTSFAKGFSLAAGIPLIEVNHLQGHVLALFIKEKEGEYNPPKFPFLCLLVSGGNSQIIKVNNYLSMEVIGQTIDDAAGEAFDKCAKVMGLPYPGGPHVDRLAQQGDPKKFTFSKPRIAGYDYSFSGLKTSFLYFLRDNLKENENFIEENKADLCASLQYTIIDILLNKLKKAAKQTGIKHVTVAGGVSANSGLRNALKENAKKYHWNLVIPKFEYTMDNAAMIAITGYYKYLRGEFTGQDAVPFARTQL</sequence>
<dbReference type="GO" id="GO:0061711">
    <property type="term" value="F:tRNA N(6)-L-threonylcarbamoyladenine synthase activity"/>
    <property type="evidence" value="ECO:0007669"/>
    <property type="project" value="UniProtKB-EC"/>
</dbReference>
<name>A0A1M4TK02_9BACT</name>
<dbReference type="GO" id="GO:0005737">
    <property type="term" value="C:cytoplasm"/>
    <property type="evidence" value="ECO:0007669"/>
    <property type="project" value="UniProtKB-SubCell"/>
</dbReference>
<dbReference type="PANTHER" id="PTHR11735">
    <property type="entry name" value="TRNA N6-ADENOSINE THREONYLCARBAMOYLTRANSFERASE"/>
    <property type="match status" value="1"/>
</dbReference>
<dbReference type="InterPro" id="IPR017861">
    <property type="entry name" value="KAE1/TsaD"/>
</dbReference>
<organism evidence="10 11">
    <name type="scientific">Mariniphaga anaerophila</name>
    <dbReference type="NCBI Taxonomy" id="1484053"/>
    <lineage>
        <taxon>Bacteria</taxon>
        <taxon>Pseudomonadati</taxon>
        <taxon>Bacteroidota</taxon>
        <taxon>Bacteroidia</taxon>
        <taxon>Marinilabiliales</taxon>
        <taxon>Prolixibacteraceae</taxon>
        <taxon>Mariniphaga</taxon>
    </lineage>
</organism>
<dbReference type="Gene3D" id="3.30.420.40">
    <property type="match status" value="2"/>
</dbReference>
<dbReference type="NCBIfam" id="TIGR00329">
    <property type="entry name" value="gcp_kae1"/>
    <property type="match status" value="1"/>
</dbReference>
<comment type="function">
    <text evidence="8">Required for the formation of a threonylcarbamoyl group on adenosine at position 37 (t(6)A37) in tRNAs that read codons beginning with adenine. Is involved in the transfer of the threonylcarbamoyl moiety of threonylcarbamoyl-AMP (TC-AMP) to the N6 group of A37, together with TsaE and TsaB. TsaD likely plays a direct catalytic role in this reaction.</text>
</comment>
<feature type="binding site" evidence="8">
    <location>
        <position position="214"/>
    </location>
    <ligand>
        <name>substrate</name>
    </ligand>
</feature>
<protein>
    <recommendedName>
        <fullName evidence="8">tRNA N6-adenosine threonylcarbamoyltransferase</fullName>
        <ecNumber evidence="8">2.3.1.234</ecNumber>
    </recommendedName>
    <alternativeName>
        <fullName evidence="8">N6-L-threonylcarbamoyladenine synthase</fullName>
        <shortName evidence="8">t(6)A synthase</shortName>
    </alternativeName>
    <alternativeName>
        <fullName evidence="8">t(6)A37 threonylcarbamoyladenosine biosynthesis protein TsaD</fullName>
    </alternativeName>
    <alternativeName>
        <fullName evidence="8">tRNA threonylcarbamoyladenosine biosynthesis protein TsaD</fullName>
    </alternativeName>
</protein>
<comment type="subcellular location">
    <subcellularLocation>
        <location evidence="8">Cytoplasm</location>
    </subcellularLocation>
</comment>
<evidence type="ECO:0000256" key="5">
    <source>
        <dbReference type="ARBA" id="ARBA00023004"/>
    </source>
</evidence>
<proteinExistence type="inferred from homology"/>
<evidence type="ECO:0000256" key="1">
    <source>
        <dbReference type="ARBA" id="ARBA00022490"/>
    </source>
</evidence>
<dbReference type="FunFam" id="3.30.420.40:FF:000040">
    <property type="entry name" value="tRNA N6-adenosine threonylcarbamoyltransferase"/>
    <property type="match status" value="1"/>
</dbReference>
<dbReference type="InterPro" id="IPR043129">
    <property type="entry name" value="ATPase_NBD"/>
</dbReference>
<dbReference type="HAMAP" id="MF_01445">
    <property type="entry name" value="TsaD"/>
    <property type="match status" value="1"/>
</dbReference>
<dbReference type="InterPro" id="IPR000905">
    <property type="entry name" value="Gcp-like_dom"/>
</dbReference>
<evidence type="ECO:0000313" key="10">
    <source>
        <dbReference type="EMBL" id="SHE44819.1"/>
    </source>
</evidence>
<feature type="binding site" evidence="8">
    <location>
        <position position="305"/>
    </location>
    <ligand>
        <name>substrate</name>
    </ligand>
</feature>
<feature type="binding site" evidence="8">
    <location>
        <position position="333"/>
    </location>
    <ligand>
        <name>Fe cation</name>
        <dbReference type="ChEBI" id="CHEBI:24875"/>
    </ligand>
</feature>
<feature type="binding site" evidence="8">
    <location>
        <position position="136"/>
    </location>
    <ligand>
        <name>Fe cation</name>
        <dbReference type="ChEBI" id="CHEBI:24875"/>
    </ligand>
</feature>
<keyword evidence="6 8" id="KW-0012">Acyltransferase</keyword>
<gene>
    <name evidence="8" type="primary">tsaD</name>
    <name evidence="10" type="ORF">SAMN05444274_101383</name>
</gene>
<keyword evidence="3 8" id="KW-0819">tRNA processing</keyword>
<feature type="binding site" evidence="8">
    <location>
        <position position="140"/>
    </location>
    <ligand>
        <name>Fe cation</name>
        <dbReference type="ChEBI" id="CHEBI:24875"/>
    </ligand>
</feature>
<dbReference type="PANTHER" id="PTHR11735:SF6">
    <property type="entry name" value="TRNA N6-ADENOSINE THREONYLCARBAMOYLTRANSFERASE, MITOCHONDRIAL"/>
    <property type="match status" value="1"/>
</dbReference>
<dbReference type="GO" id="GO:0002949">
    <property type="term" value="P:tRNA threonylcarbamoyladenosine modification"/>
    <property type="evidence" value="ECO:0007669"/>
    <property type="project" value="UniProtKB-UniRule"/>
</dbReference>
<keyword evidence="2 8" id="KW-0808">Transferase</keyword>